<sequence length="358" mass="40073">MQSSAFLQLSDIWKSFKIKKQVIEVLKGVSLDVNKGEFVVILGPSGEGKTTLLRIISGLEVQDKGEVYIDGERVDNIPPKDRNVAMVFQNYAIYPFMSVFDNIAFPLKLKKLPKQEIAKKVREVAELLQIEKLLDRKPYQLSGGQKQRVAIARALVKGAQLLLMDEPLANLDAQIRMIAREELKELQRKLGFTVVYVTHDQTEALALADRVALLRKGVLQAYDKPMKLFKRPNNIWVASFLGNPPMNLLKVKVDEGAVLLDEYKIEIPSEISEKLKGRSEVIMGIRPEDIDIGGKIKGSVELTEPLGLFSVIHVKIREDEIRVVTNSSSSYVKGDTIQLAISGNKALFFDESTGELIT</sequence>
<dbReference type="PaxDb" id="1435377-SUSAZ_05550"/>
<dbReference type="AlphaFoldDB" id="A0A0U3GRN5"/>
<dbReference type="InterPro" id="IPR008995">
    <property type="entry name" value="Mo/tungstate-bd_C_term_dom"/>
</dbReference>
<dbReference type="GO" id="GO:0008643">
    <property type="term" value="P:carbohydrate transport"/>
    <property type="evidence" value="ECO:0007669"/>
    <property type="project" value="InterPro"/>
</dbReference>
<evidence type="ECO:0000313" key="9">
    <source>
        <dbReference type="Proteomes" id="UP000060043"/>
    </source>
</evidence>
<dbReference type="InterPro" id="IPR012340">
    <property type="entry name" value="NA-bd_OB-fold"/>
</dbReference>
<dbReference type="SMART" id="SM00382">
    <property type="entry name" value="AAA"/>
    <property type="match status" value="1"/>
</dbReference>
<dbReference type="GO" id="GO:0005524">
    <property type="term" value="F:ATP binding"/>
    <property type="evidence" value="ECO:0007669"/>
    <property type="project" value="UniProtKB-KW"/>
</dbReference>
<dbReference type="Gene3D" id="2.40.50.100">
    <property type="match status" value="1"/>
</dbReference>
<dbReference type="PANTHER" id="PTHR43875:SF15">
    <property type="entry name" value="TREHALOSE IMPORT ATP-BINDING PROTEIN SUGC"/>
    <property type="match status" value="1"/>
</dbReference>
<dbReference type="OMA" id="DSPRNMY"/>
<gene>
    <name evidence="8" type="ORF">ATZ20_03705</name>
</gene>
<name>A0A0U3GRN5_9CREN</name>
<dbReference type="Pfam" id="PF17912">
    <property type="entry name" value="OB_MalK"/>
    <property type="match status" value="1"/>
</dbReference>
<dbReference type="InterPro" id="IPR040582">
    <property type="entry name" value="OB_MalK-like"/>
</dbReference>
<organism evidence="8 9">
    <name type="scientific">Sulfolobus acidocaldarius</name>
    <dbReference type="NCBI Taxonomy" id="2285"/>
    <lineage>
        <taxon>Archaea</taxon>
        <taxon>Thermoproteota</taxon>
        <taxon>Thermoprotei</taxon>
        <taxon>Sulfolobales</taxon>
        <taxon>Sulfolobaceae</taxon>
        <taxon>Sulfolobus</taxon>
    </lineage>
</organism>
<dbReference type="FunFam" id="3.40.50.300:FF:000042">
    <property type="entry name" value="Maltose/maltodextrin ABC transporter, ATP-binding protein"/>
    <property type="match status" value="1"/>
</dbReference>
<dbReference type="PANTHER" id="PTHR43875">
    <property type="entry name" value="MALTODEXTRIN IMPORT ATP-BINDING PROTEIN MSMX"/>
    <property type="match status" value="1"/>
</dbReference>
<dbReference type="STRING" id="1435377.SUSAZ_05550"/>
<keyword evidence="6" id="KW-0472">Membrane</keyword>
<dbReference type="GO" id="GO:0016887">
    <property type="term" value="F:ATP hydrolysis activity"/>
    <property type="evidence" value="ECO:0007669"/>
    <property type="project" value="InterPro"/>
</dbReference>
<keyword evidence="4" id="KW-0067">ATP-binding</keyword>
<dbReference type="Gene3D" id="2.40.50.140">
    <property type="entry name" value="Nucleic acid-binding proteins"/>
    <property type="match status" value="1"/>
</dbReference>
<keyword evidence="3" id="KW-0547">Nucleotide-binding</keyword>
<evidence type="ECO:0000256" key="1">
    <source>
        <dbReference type="ARBA" id="ARBA00022448"/>
    </source>
</evidence>
<dbReference type="CDD" id="cd03301">
    <property type="entry name" value="ABC_MalK_N"/>
    <property type="match status" value="1"/>
</dbReference>
<accession>A0A0U3GRN5</accession>
<evidence type="ECO:0000313" key="8">
    <source>
        <dbReference type="EMBL" id="ALU31337.1"/>
    </source>
</evidence>
<dbReference type="SUPFAM" id="SSF52540">
    <property type="entry name" value="P-loop containing nucleoside triphosphate hydrolases"/>
    <property type="match status" value="1"/>
</dbReference>
<reference evidence="8 9" key="1">
    <citation type="submission" date="2015-12" db="EMBL/GenBank/DDBJ databases">
        <title>A stable core within a dynamic pangenome in Sulfolobus acidocaldarius.</title>
        <authorList>
            <person name="Anderson R."/>
            <person name="Kouris A."/>
            <person name="Seward C."/>
            <person name="Campbell K."/>
            <person name="Whitaker R."/>
        </authorList>
    </citation>
    <scope>NUCLEOTIDE SEQUENCE [LARGE SCALE GENOMIC DNA]</scope>
    <source>
        <strain evidence="8 9">NG05B_CO5_07</strain>
    </source>
</reference>
<proteinExistence type="predicted"/>
<dbReference type="GeneID" id="14551671"/>
<keyword evidence="5" id="KW-1278">Translocase</keyword>
<keyword evidence="1" id="KW-0813">Transport</keyword>
<evidence type="ECO:0000256" key="3">
    <source>
        <dbReference type="ARBA" id="ARBA00022741"/>
    </source>
</evidence>
<dbReference type="GO" id="GO:0055052">
    <property type="term" value="C:ATP-binding cassette (ABC) transporter complex, substrate-binding subunit-containing"/>
    <property type="evidence" value="ECO:0007669"/>
    <property type="project" value="TreeGrafter"/>
</dbReference>
<dbReference type="SUPFAM" id="SSF50331">
    <property type="entry name" value="MOP-like"/>
    <property type="match status" value="1"/>
</dbReference>
<dbReference type="InterPro" id="IPR003439">
    <property type="entry name" value="ABC_transporter-like_ATP-bd"/>
</dbReference>
<dbReference type="InterPro" id="IPR017871">
    <property type="entry name" value="ABC_transporter-like_CS"/>
</dbReference>
<dbReference type="OrthoDB" id="18368at2157"/>
<dbReference type="InterPro" id="IPR027417">
    <property type="entry name" value="P-loop_NTPase"/>
</dbReference>
<dbReference type="Pfam" id="PF00005">
    <property type="entry name" value="ABC_tran"/>
    <property type="match status" value="1"/>
</dbReference>
<dbReference type="RefSeq" id="WP_011278015.1">
    <property type="nucleotide sequence ID" value="NZ_BHWZ01000002.1"/>
</dbReference>
<dbReference type="GO" id="GO:0140359">
    <property type="term" value="F:ABC-type transporter activity"/>
    <property type="evidence" value="ECO:0007669"/>
    <property type="project" value="InterPro"/>
</dbReference>
<dbReference type="Proteomes" id="UP000060043">
    <property type="component" value="Chromosome"/>
</dbReference>
<evidence type="ECO:0000256" key="4">
    <source>
        <dbReference type="ARBA" id="ARBA00022840"/>
    </source>
</evidence>
<evidence type="ECO:0000259" key="7">
    <source>
        <dbReference type="PROSITE" id="PS50893"/>
    </source>
</evidence>
<dbReference type="InterPro" id="IPR047641">
    <property type="entry name" value="ABC_transpr_MalK/UgpC-like"/>
</dbReference>
<evidence type="ECO:0000256" key="6">
    <source>
        <dbReference type="ARBA" id="ARBA00023136"/>
    </source>
</evidence>
<evidence type="ECO:0000256" key="2">
    <source>
        <dbReference type="ARBA" id="ARBA00022475"/>
    </source>
</evidence>
<dbReference type="InterPro" id="IPR003593">
    <property type="entry name" value="AAA+_ATPase"/>
</dbReference>
<dbReference type="EMBL" id="CP013695">
    <property type="protein sequence ID" value="ALU31337.1"/>
    <property type="molecule type" value="Genomic_DNA"/>
</dbReference>
<dbReference type="PROSITE" id="PS50893">
    <property type="entry name" value="ABC_TRANSPORTER_2"/>
    <property type="match status" value="1"/>
</dbReference>
<keyword evidence="2" id="KW-1003">Cell membrane</keyword>
<evidence type="ECO:0000256" key="5">
    <source>
        <dbReference type="ARBA" id="ARBA00022967"/>
    </source>
</evidence>
<protein>
    <submittedName>
        <fullName evidence="8">ABC transporter</fullName>
    </submittedName>
</protein>
<feature type="domain" description="ABC transporter" evidence="7">
    <location>
        <begin position="7"/>
        <end position="241"/>
    </location>
</feature>
<dbReference type="InterPro" id="IPR015855">
    <property type="entry name" value="ABC_transpr_MalK-like"/>
</dbReference>
<dbReference type="Gene3D" id="3.40.50.300">
    <property type="entry name" value="P-loop containing nucleotide triphosphate hydrolases"/>
    <property type="match status" value="1"/>
</dbReference>
<dbReference type="PROSITE" id="PS00211">
    <property type="entry name" value="ABC_TRANSPORTER_1"/>
    <property type="match status" value="1"/>
</dbReference>